<evidence type="ECO:0000256" key="1">
    <source>
        <dbReference type="SAM" id="Coils"/>
    </source>
</evidence>
<evidence type="ECO:0000313" key="5">
    <source>
        <dbReference type="Proteomes" id="UP001059934"/>
    </source>
</evidence>
<name>A0ABY5TTJ9_9GAMM</name>
<dbReference type="InterPro" id="IPR002035">
    <property type="entry name" value="VWF_A"/>
</dbReference>
<dbReference type="EMBL" id="CP103416">
    <property type="protein sequence ID" value="UVW36001.1"/>
    <property type="molecule type" value="Genomic_DNA"/>
</dbReference>
<dbReference type="Proteomes" id="UP001059934">
    <property type="component" value="Chromosome"/>
</dbReference>
<dbReference type="SUPFAM" id="SSF53300">
    <property type="entry name" value="vWA-like"/>
    <property type="match status" value="1"/>
</dbReference>
<keyword evidence="2" id="KW-1133">Transmembrane helix</keyword>
<keyword evidence="2" id="KW-0472">Membrane</keyword>
<proteinExistence type="predicted"/>
<dbReference type="Gene3D" id="3.40.50.410">
    <property type="entry name" value="von Willebrand factor, type A domain"/>
    <property type="match status" value="1"/>
</dbReference>
<reference evidence="4" key="1">
    <citation type="submission" date="2022-08" db="EMBL/GenBank/DDBJ databases">
        <title>Catabolic pathway analysis in culturable SAR92 clade bacteria reveals their overlooked roles in DMSP degradation in coastal seas.</title>
        <authorList>
            <person name="He X."/>
            <person name="Zhang X."/>
            <person name="Zhang Y."/>
        </authorList>
    </citation>
    <scope>NUCLEOTIDE SEQUENCE</scope>
    <source>
        <strain evidence="4">H455</strain>
    </source>
</reference>
<evidence type="ECO:0000256" key="2">
    <source>
        <dbReference type="SAM" id="Phobius"/>
    </source>
</evidence>
<keyword evidence="5" id="KW-1185">Reference proteome</keyword>
<accession>A0ABY5TTJ9</accession>
<dbReference type="InterPro" id="IPR036465">
    <property type="entry name" value="vWFA_dom_sf"/>
</dbReference>
<feature type="transmembrane region" description="Helical" evidence="2">
    <location>
        <begin position="12"/>
        <end position="32"/>
    </location>
</feature>
<keyword evidence="2" id="KW-0812">Transmembrane</keyword>
<feature type="coiled-coil region" evidence="1">
    <location>
        <begin position="50"/>
        <end position="127"/>
    </location>
</feature>
<protein>
    <submittedName>
        <fullName evidence="4">VWA domain-containing protein</fullName>
    </submittedName>
</protein>
<gene>
    <name evidence="4" type="ORF">NYF23_05170</name>
</gene>
<evidence type="ECO:0000313" key="4">
    <source>
        <dbReference type="EMBL" id="UVW36001.1"/>
    </source>
</evidence>
<evidence type="ECO:0000259" key="3">
    <source>
        <dbReference type="Pfam" id="PF13768"/>
    </source>
</evidence>
<organism evidence="4 5">
    <name type="scientific">SAR92 clade bacterium H455</name>
    <dbReference type="NCBI Taxonomy" id="2974818"/>
    <lineage>
        <taxon>Bacteria</taxon>
        <taxon>Pseudomonadati</taxon>
        <taxon>Pseudomonadota</taxon>
        <taxon>Gammaproteobacteria</taxon>
        <taxon>Cellvibrionales</taxon>
        <taxon>Porticoccaceae</taxon>
        <taxon>SAR92 clade</taxon>
    </lineage>
</organism>
<sequence length="352" mass="39400">MAKKRRNIAFSLSFLDIMACGFGAVTLLFLILRHNATEIITPDPRLASEVELLQEDIRQAEESKTELLNSLEQLQLELVKAQGASDRVLTDLEEIERSIQSDPKDDIAKLRRQVEQLEEQTAEMEELDFGDKVREFLGDGNRQYLTGLKLGGERVIILVDGSASMLADTVVNVVRRRNMSDEDKQQSPKWQWTLRTVEWLLAQLPPSSRFQVYMFNTEAQPALVGSEGEWLDAADSLVLEQVVASIRQYSPGNGTSLINAINAINDFDDQPDNIFILTDGLPTQGATPPKKYMVSGQQRRSYFANALDSLPRGMPVNTILFPMEGDPEAAALFWQLGVNTQGAFIAPSRDWP</sequence>
<keyword evidence="1" id="KW-0175">Coiled coil</keyword>
<dbReference type="Pfam" id="PF13768">
    <property type="entry name" value="VWA_3"/>
    <property type="match status" value="1"/>
</dbReference>
<feature type="domain" description="VWFA" evidence="3">
    <location>
        <begin position="200"/>
        <end position="308"/>
    </location>
</feature>